<feature type="transmembrane region" description="Helical" evidence="11">
    <location>
        <begin position="167"/>
        <end position="187"/>
    </location>
</feature>
<dbReference type="OrthoDB" id="9046662at2759"/>
<dbReference type="Pfam" id="PF00001">
    <property type="entry name" value="7tm_1"/>
    <property type="match status" value="1"/>
</dbReference>
<evidence type="ECO:0000256" key="3">
    <source>
        <dbReference type="ARBA" id="ARBA00022692"/>
    </source>
</evidence>
<dbReference type="PANTHER" id="PTHR24235">
    <property type="entry name" value="NEUROPEPTIDE Y RECEPTOR"/>
    <property type="match status" value="1"/>
</dbReference>
<dbReference type="PRINTS" id="PR01012">
    <property type="entry name" value="NRPEPTIDEYR"/>
</dbReference>
<feature type="transmembrane region" description="Helical" evidence="11">
    <location>
        <begin position="120"/>
        <end position="146"/>
    </location>
</feature>
<accession>K1RIT2</accession>
<dbReference type="SMART" id="SM01381">
    <property type="entry name" value="7TM_GPCR_Srsx"/>
    <property type="match status" value="1"/>
</dbReference>
<keyword evidence="5 9" id="KW-0297">G-protein coupled receptor</keyword>
<keyword evidence="8 9" id="KW-0807">Transducer</keyword>
<dbReference type="GO" id="GO:0016020">
    <property type="term" value="C:membrane"/>
    <property type="evidence" value="ECO:0007669"/>
    <property type="project" value="UniProtKB-SubCell"/>
</dbReference>
<dbReference type="Proteomes" id="UP000005408">
    <property type="component" value="Unassembled WGS sequence"/>
</dbReference>
<keyword evidence="7 9" id="KW-0675">Receptor</keyword>
<evidence type="ECO:0000313" key="13">
    <source>
        <dbReference type="EMBL" id="EKC34106.1"/>
    </source>
</evidence>
<dbReference type="GO" id="GO:0004983">
    <property type="term" value="F:neuropeptide Y receptor activity"/>
    <property type="evidence" value="ECO:0007669"/>
    <property type="project" value="InterPro"/>
</dbReference>
<dbReference type="FunCoup" id="K1RIT2">
    <property type="interactions" value="95"/>
</dbReference>
<dbReference type="PROSITE" id="PS50262">
    <property type="entry name" value="G_PROTEIN_RECEP_F1_2"/>
    <property type="match status" value="1"/>
</dbReference>
<dbReference type="InterPro" id="IPR000611">
    <property type="entry name" value="NPY_rcpt"/>
</dbReference>
<comment type="subcellular location">
    <subcellularLocation>
        <location evidence="1">Membrane</location>
        <topology evidence="1">Multi-pass membrane protein</topology>
    </subcellularLocation>
</comment>
<dbReference type="KEGG" id="crg:105317882"/>
<evidence type="ECO:0000256" key="2">
    <source>
        <dbReference type="ARBA" id="ARBA00010663"/>
    </source>
</evidence>
<dbReference type="HOGENOM" id="CLU_009579_6_1_1"/>
<dbReference type="SUPFAM" id="SSF81321">
    <property type="entry name" value="Family A G protein-coupled receptor-like"/>
    <property type="match status" value="1"/>
</dbReference>
<evidence type="ECO:0000256" key="6">
    <source>
        <dbReference type="ARBA" id="ARBA00023136"/>
    </source>
</evidence>
<evidence type="ECO:0000256" key="7">
    <source>
        <dbReference type="ARBA" id="ARBA00023170"/>
    </source>
</evidence>
<keyword evidence="15" id="KW-1185">Reference proteome</keyword>
<feature type="compositionally biased region" description="Basic and acidic residues" evidence="10">
    <location>
        <begin position="365"/>
        <end position="376"/>
    </location>
</feature>
<feature type="region of interest" description="Disordered" evidence="10">
    <location>
        <begin position="355"/>
        <end position="376"/>
    </location>
</feature>
<dbReference type="EMBL" id="JH818639">
    <property type="protein sequence ID" value="EKC34106.1"/>
    <property type="molecule type" value="Genomic_DNA"/>
</dbReference>
<feature type="transmembrane region" description="Helical" evidence="11">
    <location>
        <begin position="223"/>
        <end position="246"/>
    </location>
</feature>
<evidence type="ECO:0000256" key="1">
    <source>
        <dbReference type="ARBA" id="ARBA00004141"/>
    </source>
</evidence>
<dbReference type="PROSITE" id="PS00237">
    <property type="entry name" value="G_PROTEIN_RECEP_F1_1"/>
    <property type="match status" value="1"/>
</dbReference>
<feature type="transmembrane region" description="Helical" evidence="11">
    <location>
        <begin position="89"/>
        <end position="108"/>
    </location>
</feature>
<dbReference type="CDD" id="cd15203">
    <property type="entry name" value="7tmA_NPYR-like"/>
    <property type="match status" value="1"/>
</dbReference>
<evidence type="ECO:0000256" key="5">
    <source>
        <dbReference type="ARBA" id="ARBA00023040"/>
    </source>
</evidence>
<dbReference type="PRINTS" id="PR00237">
    <property type="entry name" value="GPCRRHODOPSN"/>
</dbReference>
<evidence type="ECO:0000256" key="4">
    <source>
        <dbReference type="ARBA" id="ARBA00022989"/>
    </source>
</evidence>
<comment type="similarity">
    <text evidence="2 9">Belongs to the G-protein coupled receptor 1 family.</text>
</comment>
<evidence type="ECO:0000256" key="9">
    <source>
        <dbReference type="RuleBase" id="RU000688"/>
    </source>
</evidence>
<keyword evidence="3 9" id="KW-0812">Transmembrane</keyword>
<evidence type="ECO:0000256" key="11">
    <source>
        <dbReference type="SAM" id="Phobius"/>
    </source>
</evidence>
<dbReference type="InterPro" id="IPR000276">
    <property type="entry name" value="GPCR_Rhodpsn"/>
</dbReference>
<feature type="domain" description="G-protein coupled receptors family 1 profile" evidence="12">
    <location>
        <begin position="69"/>
        <end position="327"/>
    </location>
</feature>
<sequence length="376" mass="44042">MNDEWMMSNFTLENYFSDFGNESGNMTDWSMDFHFKVSDFEAPNLLRDKGWRIFMIILFGAVIFLGFIENLMVIIVITINKRLHTVTNVFISTLSFSDIMLCAFNLPFQLHYGITDYWSFGPILCQIIMPMFAVPVFMSTLAMLMIAIERYILIVFPFRKKLTIKMALVIVFVIIIFSVMCSIPIILHTEHSQEIIDLRPYIQDIIKKSFCIENWKLKTSRAYTMFVFVLQFFIPYIIISVLYFQIYKVLKKRPIKRKETRKSYQTTRILIAITTTFTISWLPFQIFSIVSYFNPNISTHLGPAYKLTDLILKIIAMSSSCVNPFLYGWLNDKFRKEFGTMLGKRMMKMQVSRSGYFRSSGSGDYKSERNCATENL</sequence>
<organism evidence="13">
    <name type="scientific">Magallana gigas</name>
    <name type="common">Pacific oyster</name>
    <name type="synonym">Crassostrea gigas</name>
    <dbReference type="NCBI Taxonomy" id="29159"/>
    <lineage>
        <taxon>Eukaryota</taxon>
        <taxon>Metazoa</taxon>
        <taxon>Spiralia</taxon>
        <taxon>Lophotrochozoa</taxon>
        <taxon>Mollusca</taxon>
        <taxon>Bivalvia</taxon>
        <taxon>Autobranchia</taxon>
        <taxon>Pteriomorphia</taxon>
        <taxon>Ostreida</taxon>
        <taxon>Ostreoidea</taxon>
        <taxon>Ostreidae</taxon>
        <taxon>Magallana</taxon>
    </lineage>
</organism>
<proteinExistence type="inferred from homology"/>
<dbReference type="InterPro" id="IPR017452">
    <property type="entry name" value="GPCR_Rhodpsn_7TM"/>
</dbReference>
<dbReference type="Gene3D" id="1.20.1070.10">
    <property type="entry name" value="Rhodopsin 7-helix transmembrane proteins"/>
    <property type="match status" value="1"/>
</dbReference>
<dbReference type="PANTHER" id="PTHR24235:SF29">
    <property type="entry name" value="GH23382P"/>
    <property type="match status" value="1"/>
</dbReference>
<keyword evidence="6 11" id="KW-0472">Membrane</keyword>
<name>K1RIT2_MAGGI</name>
<evidence type="ECO:0000256" key="10">
    <source>
        <dbReference type="SAM" id="MobiDB-lite"/>
    </source>
</evidence>
<keyword evidence="4 11" id="KW-1133">Transmembrane helix</keyword>
<evidence type="ECO:0000313" key="15">
    <source>
        <dbReference type="Proteomes" id="UP000005408"/>
    </source>
</evidence>
<protein>
    <submittedName>
        <fullName evidence="14">G_PROTEIN_RECEP_F1_2 domain-containing protein</fullName>
    </submittedName>
    <submittedName>
        <fullName evidence="13">Neuropeptide Y receptor type 1</fullName>
    </submittedName>
</protein>
<feature type="transmembrane region" description="Helical" evidence="11">
    <location>
        <begin position="310"/>
        <end position="330"/>
    </location>
</feature>
<evidence type="ECO:0000313" key="14">
    <source>
        <dbReference type="EnsemblMetazoa" id="G12589.1:cds"/>
    </source>
</evidence>
<dbReference type="OMA" id="FCIENWK"/>
<dbReference type="EnsemblMetazoa" id="G12589.1">
    <property type="protein sequence ID" value="G12589.1:cds"/>
    <property type="gene ID" value="G12589"/>
</dbReference>
<feature type="transmembrane region" description="Helical" evidence="11">
    <location>
        <begin position="267"/>
        <end position="290"/>
    </location>
</feature>
<evidence type="ECO:0000259" key="12">
    <source>
        <dbReference type="PROSITE" id="PS50262"/>
    </source>
</evidence>
<dbReference type="AlphaFoldDB" id="K1RIT2"/>
<gene>
    <name evidence="13" type="ORF">CGI_10018979</name>
</gene>
<reference evidence="13" key="1">
    <citation type="journal article" date="2012" name="Nature">
        <title>The oyster genome reveals stress adaptation and complexity of shell formation.</title>
        <authorList>
            <person name="Zhang G."/>
            <person name="Fang X."/>
            <person name="Guo X."/>
            <person name="Li L."/>
            <person name="Luo R."/>
            <person name="Xu F."/>
            <person name="Yang P."/>
            <person name="Zhang L."/>
            <person name="Wang X."/>
            <person name="Qi H."/>
            <person name="Xiong Z."/>
            <person name="Que H."/>
            <person name="Xie Y."/>
            <person name="Holland P.W."/>
            <person name="Paps J."/>
            <person name="Zhu Y."/>
            <person name="Wu F."/>
            <person name="Chen Y."/>
            <person name="Wang J."/>
            <person name="Peng C."/>
            <person name="Meng J."/>
            <person name="Yang L."/>
            <person name="Liu J."/>
            <person name="Wen B."/>
            <person name="Zhang N."/>
            <person name="Huang Z."/>
            <person name="Zhu Q."/>
            <person name="Feng Y."/>
            <person name="Mount A."/>
            <person name="Hedgecock D."/>
            <person name="Xu Z."/>
            <person name="Liu Y."/>
            <person name="Domazet-Loso T."/>
            <person name="Du Y."/>
            <person name="Sun X."/>
            <person name="Zhang S."/>
            <person name="Liu B."/>
            <person name="Cheng P."/>
            <person name="Jiang X."/>
            <person name="Li J."/>
            <person name="Fan D."/>
            <person name="Wang W."/>
            <person name="Fu W."/>
            <person name="Wang T."/>
            <person name="Wang B."/>
            <person name="Zhang J."/>
            <person name="Peng Z."/>
            <person name="Li Y."/>
            <person name="Li N."/>
            <person name="Wang J."/>
            <person name="Chen M."/>
            <person name="He Y."/>
            <person name="Tan F."/>
            <person name="Song X."/>
            <person name="Zheng Q."/>
            <person name="Huang R."/>
            <person name="Yang H."/>
            <person name="Du X."/>
            <person name="Chen L."/>
            <person name="Yang M."/>
            <person name="Gaffney P.M."/>
            <person name="Wang S."/>
            <person name="Luo L."/>
            <person name="She Z."/>
            <person name="Ming Y."/>
            <person name="Huang W."/>
            <person name="Zhang S."/>
            <person name="Huang B."/>
            <person name="Zhang Y."/>
            <person name="Qu T."/>
            <person name="Ni P."/>
            <person name="Miao G."/>
            <person name="Wang J."/>
            <person name="Wang Q."/>
            <person name="Steinberg C.E."/>
            <person name="Wang H."/>
            <person name="Li N."/>
            <person name="Qian L."/>
            <person name="Zhang G."/>
            <person name="Li Y."/>
            <person name="Yang H."/>
            <person name="Liu X."/>
            <person name="Wang J."/>
            <person name="Yin Y."/>
            <person name="Wang J."/>
        </authorList>
    </citation>
    <scope>NUCLEOTIDE SEQUENCE [LARGE SCALE GENOMIC DNA]</scope>
    <source>
        <strain evidence="13">05x7-T-G4-1.051#20</strain>
    </source>
</reference>
<feature type="transmembrane region" description="Helical" evidence="11">
    <location>
        <begin position="53"/>
        <end position="77"/>
    </location>
</feature>
<reference evidence="14" key="2">
    <citation type="submission" date="2022-08" db="UniProtKB">
        <authorList>
            <consortium name="EnsemblMetazoa"/>
        </authorList>
    </citation>
    <scope>IDENTIFICATION</scope>
    <source>
        <strain evidence="14">05x7-T-G4-1.051#20</strain>
    </source>
</reference>
<evidence type="ECO:0000256" key="8">
    <source>
        <dbReference type="ARBA" id="ARBA00023224"/>
    </source>
</evidence>
<dbReference type="EnsemblMetazoa" id="G12589.2">
    <property type="protein sequence ID" value="G12589.2:cds"/>
    <property type="gene ID" value="G12589"/>
</dbReference>